<dbReference type="SUPFAM" id="SSF52151">
    <property type="entry name" value="FabD/lysophospholipase-like"/>
    <property type="match status" value="1"/>
</dbReference>
<dbReference type="Proteomes" id="UP001576774">
    <property type="component" value="Unassembled WGS sequence"/>
</dbReference>
<comment type="caution">
    <text evidence="5">The sequence shown here is derived from an EMBL/GenBank/DDBJ whole genome shotgun (WGS) entry which is preliminary data.</text>
</comment>
<dbReference type="InterPro" id="IPR016035">
    <property type="entry name" value="Acyl_Trfase/lysoPLipase"/>
</dbReference>
<feature type="active site" description="Nucleophile" evidence="3">
    <location>
        <position position="48"/>
    </location>
</feature>
<protein>
    <submittedName>
        <fullName evidence="5">Patatin-like phospholipase family protein</fullName>
    </submittedName>
</protein>
<evidence type="ECO:0000259" key="4">
    <source>
        <dbReference type="PROSITE" id="PS51635"/>
    </source>
</evidence>
<evidence type="ECO:0000256" key="2">
    <source>
        <dbReference type="ARBA" id="ARBA00023098"/>
    </source>
</evidence>
<dbReference type="Pfam" id="PF01734">
    <property type="entry name" value="Patatin"/>
    <property type="match status" value="1"/>
</dbReference>
<keyword evidence="6" id="KW-1185">Reference proteome</keyword>
<evidence type="ECO:0000256" key="3">
    <source>
        <dbReference type="PROSITE-ProRule" id="PRU01161"/>
    </source>
</evidence>
<evidence type="ECO:0000256" key="1">
    <source>
        <dbReference type="ARBA" id="ARBA00010240"/>
    </source>
</evidence>
<dbReference type="RefSeq" id="WP_413268649.1">
    <property type="nucleotide sequence ID" value="NZ_JBHFNQ010000013.1"/>
</dbReference>
<evidence type="ECO:0000313" key="5">
    <source>
        <dbReference type="EMBL" id="MFB2875487.1"/>
    </source>
</evidence>
<keyword evidence="3" id="KW-0378">Hydrolase</keyword>
<dbReference type="InterPro" id="IPR002641">
    <property type="entry name" value="PNPLA_dom"/>
</dbReference>
<feature type="short sequence motif" description="GXGXXG" evidence="3">
    <location>
        <begin position="10"/>
        <end position="15"/>
    </location>
</feature>
<feature type="active site" description="Proton acceptor" evidence="3">
    <location>
        <position position="192"/>
    </location>
</feature>
<feature type="short sequence motif" description="GXSXG" evidence="3">
    <location>
        <begin position="46"/>
        <end position="50"/>
    </location>
</feature>
<feature type="domain" description="PNPLA" evidence="4">
    <location>
        <begin position="6"/>
        <end position="205"/>
    </location>
</feature>
<name>A0ABV4WZ49_9CYAN</name>
<accession>A0ABV4WZ49</accession>
<organism evidence="5 6">
    <name type="scientific">Floridaenema aerugineum BLCC-F46</name>
    <dbReference type="NCBI Taxonomy" id="3153654"/>
    <lineage>
        <taxon>Bacteria</taxon>
        <taxon>Bacillati</taxon>
        <taxon>Cyanobacteriota</taxon>
        <taxon>Cyanophyceae</taxon>
        <taxon>Oscillatoriophycideae</taxon>
        <taxon>Aerosakkonematales</taxon>
        <taxon>Aerosakkonemataceae</taxon>
        <taxon>Floridanema</taxon>
        <taxon>Floridanema aerugineum</taxon>
    </lineage>
</organism>
<feature type="short sequence motif" description="DGA/G" evidence="3">
    <location>
        <begin position="192"/>
        <end position="194"/>
    </location>
</feature>
<gene>
    <name evidence="5" type="ORF">ACE1CC_01195</name>
</gene>
<dbReference type="EMBL" id="JBHFNQ010000013">
    <property type="protein sequence ID" value="MFB2875487.1"/>
    <property type="molecule type" value="Genomic_DNA"/>
</dbReference>
<dbReference type="PANTHER" id="PTHR32176:SF92">
    <property type="entry name" value="XYLOSE ISOMERASE"/>
    <property type="match status" value="1"/>
</dbReference>
<proteinExistence type="inferred from homology"/>
<comment type="similarity">
    <text evidence="1">Belongs to the patatin family.</text>
</comment>
<keyword evidence="3" id="KW-0442">Lipid degradation</keyword>
<dbReference type="PANTHER" id="PTHR32176">
    <property type="entry name" value="XYLOSE ISOMERASE"/>
    <property type="match status" value="1"/>
</dbReference>
<sequence length="397" mass="44643">MTFKILSLDGGGMRGIISARILQEVERQVQEKEGKALHEYFDLIAGTSTGSILAASIATGKTALQLINLYRTKGKIIFPPSFLPALQPIIDLFSSSRYSHEGLIRTLRTELGIIRISQIQHPMILILAYDLLYRNTTFFTNCHPDIGARWYDDTPLWEICVSSSSAPTYFPPYLLKPYNTEKFGNWSFPHIDGGVSANNPSLAAISLALRISQNPDVPLEIKQKYKLDNLKLEDISVLSVSTGRSGEPYLYEEAKEWRPLDWAQKIVDVFMEPNAEISTTICRQIMGGSFSKRYLRLEFELNEKFRAKANETYKDTRELVGKDQRINRFTQQQLSEAIDDASDRYINDALEAAKAYVEKGCTYYTRNDCGPLVKDAIAGFIAANKAPGKSPVLQSSL</sequence>
<evidence type="ECO:0000313" key="6">
    <source>
        <dbReference type="Proteomes" id="UP001576774"/>
    </source>
</evidence>
<reference evidence="5 6" key="1">
    <citation type="submission" date="2024-09" db="EMBL/GenBank/DDBJ databases">
        <title>Floridaenema gen nov. (Aerosakkonemataceae, Aerosakkonematales ord. nov., Cyanobacteria) from benthic tropical and subtropical fresh waters, with the description of four new species.</title>
        <authorList>
            <person name="Moretto J.A."/>
            <person name="Berthold D.E."/>
            <person name="Lefler F.W."/>
            <person name="Huang I.-S."/>
            <person name="Laughinghouse H. IV."/>
        </authorList>
    </citation>
    <scope>NUCLEOTIDE SEQUENCE [LARGE SCALE GENOMIC DNA]</scope>
    <source>
        <strain evidence="5 6">BLCC-F46</strain>
    </source>
</reference>
<dbReference type="PROSITE" id="PS51635">
    <property type="entry name" value="PNPLA"/>
    <property type="match status" value="1"/>
</dbReference>
<dbReference type="Gene3D" id="3.40.1090.10">
    <property type="entry name" value="Cytosolic phospholipase A2 catalytic domain"/>
    <property type="match status" value="1"/>
</dbReference>
<dbReference type="CDD" id="cd07199">
    <property type="entry name" value="Pat17_PNPLA8_PNPLA9_like"/>
    <property type="match status" value="1"/>
</dbReference>
<keyword evidence="2 3" id="KW-0443">Lipid metabolism</keyword>